<protein>
    <submittedName>
        <fullName evidence="1">Uncharacterized protein</fullName>
    </submittedName>
</protein>
<gene>
    <name evidence="1" type="ORF">SAMN02949497_4628</name>
</gene>
<name>A0A1Y6D2N6_9GAMM</name>
<dbReference type="RefSeq" id="WP_085216020.1">
    <property type="nucleotide sequence ID" value="NZ_FXAM01000001.1"/>
</dbReference>
<dbReference type="Proteomes" id="UP000192923">
    <property type="component" value="Unassembled WGS sequence"/>
</dbReference>
<accession>A0A1Y6D2N6</accession>
<dbReference type="PROSITE" id="PS51257">
    <property type="entry name" value="PROKAR_LIPOPROTEIN"/>
    <property type="match status" value="1"/>
</dbReference>
<dbReference type="AlphaFoldDB" id="A0A1Y6D2N6"/>
<proteinExistence type="predicted"/>
<organism evidence="1 2">
    <name type="scientific">Methylomagnum ishizawai</name>
    <dbReference type="NCBI Taxonomy" id="1760988"/>
    <lineage>
        <taxon>Bacteria</taxon>
        <taxon>Pseudomonadati</taxon>
        <taxon>Pseudomonadota</taxon>
        <taxon>Gammaproteobacteria</taxon>
        <taxon>Methylococcales</taxon>
        <taxon>Methylococcaceae</taxon>
        <taxon>Methylomagnum</taxon>
    </lineage>
</organism>
<sequence>MKNFMILAVSTVLVSGCATFVKGGEEYLSEDYYLKREAELQKAYDACLKRTGNDEAKCKPEKDELLQQQEWNEMEESG</sequence>
<reference evidence="1 2" key="1">
    <citation type="submission" date="2016-12" db="EMBL/GenBank/DDBJ databases">
        <authorList>
            <person name="Song W.-J."/>
            <person name="Kurnit D.M."/>
        </authorList>
    </citation>
    <scope>NUCLEOTIDE SEQUENCE [LARGE SCALE GENOMIC DNA]</scope>
    <source>
        <strain evidence="1 2">175</strain>
    </source>
</reference>
<keyword evidence="2" id="KW-1185">Reference proteome</keyword>
<dbReference type="EMBL" id="FXAM01000001">
    <property type="protein sequence ID" value="SMF97209.1"/>
    <property type="molecule type" value="Genomic_DNA"/>
</dbReference>
<evidence type="ECO:0000313" key="1">
    <source>
        <dbReference type="EMBL" id="SMF97209.1"/>
    </source>
</evidence>
<dbReference type="OrthoDB" id="9800218at2"/>
<evidence type="ECO:0000313" key="2">
    <source>
        <dbReference type="Proteomes" id="UP000192923"/>
    </source>
</evidence>